<name>A0AA37H972_9HYPH</name>
<reference evidence="1" key="2">
    <citation type="submission" date="2021-08" db="EMBL/GenBank/DDBJ databases">
        <authorList>
            <person name="Tani A."/>
            <person name="Ola A."/>
            <person name="Ogura Y."/>
            <person name="Katsura K."/>
            <person name="Hayashi T."/>
        </authorList>
    </citation>
    <scope>NUCLEOTIDE SEQUENCE</scope>
    <source>
        <strain evidence="1">JCM 32048</strain>
    </source>
</reference>
<dbReference type="AlphaFoldDB" id="A0AA37H972"/>
<dbReference type="EMBL" id="BPQJ01000006">
    <property type="protein sequence ID" value="GJD61651.1"/>
    <property type="molecule type" value="Genomic_DNA"/>
</dbReference>
<evidence type="ECO:0000313" key="2">
    <source>
        <dbReference type="Proteomes" id="UP001055286"/>
    </source>
</evidence>
<keyword evidence="2" id="KW-1185">Reference proteome</keyword>
<comment type="caution">
    <text evidence="1">The sequence shown here is derived from an EMBL/GenBank/DDBJ whole genome shotgun (WGS) entry which is preliminary data.</text>
</comment>
<gene>
    <name evidence="1" type="ORF">MPEAHAMD_1794</name>
</gene>
<proteinExistence type="predicted"/>
<evidence type="ECO:0000313" key="1">
    <source>
        <dbReference type="EMBL" id="GJD61651.1"/>
    </source>
</evidence>
<sequence>MNASSVGSGFTRAWPRTVRRWPTYNLFRRREEPDLVCAVPNDFPVPGFVTGEAWTYAGSINAPSEAPPGFSAEVAERGAETCGFHLFHQLPAVAAAPEAAWRAAG</sequence>
<protein>
    <submittedName>
        <fullName evidence="1">Uncharacterized protein</fullName>
    </submittedName>
</protein>
<organism evidence="1 2">
    <name type="scientific">Methylobacterium frigidaeris</name>
    <dbReference type="NCBI Taxonomy" id="2038277"/>
    <lineage>
        <taxon>Bacteria</taxon>
        <taxon>Pseudomonadati</taxon>
        <taxon>Pseudomonadota</taxon>
        <taxon>Alphaproteobacteria</taxon>
        <taxon>Hyphomicrobiales</taxon>
        <taxon>Methylobacteriaceae</taxon>
        <taxon>Methylobacterium</taxon>
    </lineage>
</organism>
<dbReference type="RefSeq" id="WP_238190482.1">
    <property type="nucleotide sequence ID" value="NZ_BPQJ01000006.1"/>
</dbReference>
<accession>A0AA37H972</accession>
<dbReference type="Proteomes" id="UP001055286">
    <property type="component" value="Unassembled WGS sequence"/>
</dbReference>
<reference evidence="1" key="1">
    <citation type="journal article" date="2016" name="Front. Microbiol.">
        <title>Genome Sequence of the Piezophilic, Mesophilic Sulfate-Reducing Bacterium Desulfovibrio indicus J2T.</title>
        <authorList>
            <person name="Cao J."/>
            <person name="Maignien L."/>
            <person name="Shao Z."/>
            <person name="Alain K."/>
            <person name="Jebbar M."/>
        </authorList>
    </citation>
    <scope>NUCLEOTIDE SEQUENCE</scope>
    <source>
        <strain evidence="1">JCM 32048</strain>
    </source>
</reference>